<feature type="region of interest" description="Disordered" evidence="1">
    <location>
        <begin position="170"/>
        <end position="193"/>
    </location>
</feature>
<evidence type="ECO:0000256" key="1">
    <source>
        <dbReference type="SAM" id="MobiDB-lite"/>
    </source>
</evidence>
<feature type="compositionally biased region" description="Acidic residues" evidence="1">
    <location>
        <begin position="312"/>
        <end position="330"/>
    </location>
</feature>
<dbReference type="AlphaFoldDB" id="A0A6A6P0W6"/>
<proteinExistence type="predicted"/>
<feature type="region of interest" description="Disordered" evidence="1">
    <location>
        <begin position="42"/>
        <end position="61"/>
    </location>
</feature>
<feature type="compositionally biased region" description="Pro residues" evidence="1">
    <location>
        <begin position="175"/>
        <end position="190"/>
    </location>
</feature>
<evidence type="ECO:0000313" key="3">
    <source>
        <dbReference type="Proteomes" id="UP000799766"/>
    </source>
</evidence>
<organism evidence="2 3">
    <name type="scientific">Lineolata rhizophorae</name>
    <dbReference type="NCBI Taxonomy" id="578093"/>
    <lineage>
        <taxon>Eukaryota</taxon>
        <taxon>Fungi</taxon>
        <taxon>Dikarya</taxon>
        <taxon>Ascomycota</taxon>
        <taxon>Pezizomycotina</taxon>
        <taxon>Dothideomycetes</taxon>
        <taxon>Dothideomycetes incertae sedis</taxon>
        <taxon>Lineolatales</taxon>
        <taxon>Lineolataceae</taxon>
        <taxon>Lineolata</taxon>
    </lineage>
</organism>
<protein>
    <submittedName>
        <fullName evidence="2">Uncharacterized protein</fullName>
    </submittedName>
</protein>
<feature type="region of interest" description="Disordered" evidence="1">
    <location>
        <begin position="308"/>
        <end position="332"/>
    </location>
</feature>
<feature type="compositionally biased region" description="Acidic residues" evidence="1">
    <location>
        <begin position="473"/>
        <end position="482"/>
    </location>
</feature>
<sequence>MIMTWLPVGVLLAIAVVFANALFLPIPSDYRLWYSRLSGSIRDDGKASVSESPPWRSGDGPLIQLHVGAENNDGEPKELELKAKRHPDELSGNDASASTANQFISTIISAVFPGDDDDHDIPYLNGPSMASFPGGCDGFQMATNCGPTNTAAEPVEPESTGFMPESSITFGFQPTTPPPQAPNPAPPQETAPPSTYGAVFHFDNGEVFTVTNIAPDGDVVFGDYTLTPGGPPATLPGGAVVSAASGGLVVDGSTAPFSAIPVTVTPVISAAIFTFPAVGQRGTATLAAGGTILVGDTSLVVGGPAATISVSDVDDDDSDSDSDDEDDNSSDDATVVVSAATGGLVVDGSTTVPFSTLPFPAAPTTTTALAAVLNLAGAPVTASAVSPADPAVVVVGDGDITLSLGGPAVWVSGVQVSVGTAGVVLGGGDTGTATVTLSAGGDGPGLDLLTETRPSPSRPEETGSLSTGAVGDGDGDEGDGEEGAGGAAAGPTASSTSGGAWWKRGRRLDVGSCMVGLAGLWLWV</sequence>
<dbReference type="Proteomes" id="UP000799766">
    <property type="component" value="Unassembled WGS sequence"/>
</dbReference>
<evidence type="ECO:0000313" key="2">
    <source>
        <dbReference type="EMBL" id="KAF2457539.1"/>
    </source>
</evidence>
<feature type="compositionally biased region" description="Low complexity" evidence="1">
    <location>
        <begin position="489"/>
        <end position="500"/>
    </location>
</feature>
<gene>
    <name evidence="2" type="ORF">BDY21DRAFT_421502</name>
</gene>
<reference evidence="2" key="1">
    <citation type="journal article" date="2020" name="Stud. Mycol.">
        <title>101 Dothideomycetes genomes: a test case for predicting lifestyles and emergence of pathogens.</title>
        <authorList>
            <person name="Haridas S."/>
            <person name="Albert R."/>
            <person name="Binder M."/>
            <person name="Bloem J."/>
            <person name="Labutti K."/>
            <person name="Salamov A."/>
            <person name="Andreopoulos B."/>
            <person name="Baker S."/>
            <person name="Barry K."/>
            <person name="Bills G."/>
            <person name="Bluhm B."/>
            <person name="Cannon C."/>
            <person name="Castanera R."/>
            <person name="Culley D."/>
            <person name="Daum C."/>
            <person name="Ezra D."/>
            <person name="Gonzalez J."/>
            <person name="Henrissat B."/>
            <person name="Kuo A."/>
            <person name="Liang C."/>
            <person name="Lipzen A."/>
            <person name="Lutzoni F."/>
            <person name="Magnuson J."/>
            <person name="Mondo S."/>
            <person name="Nolan M."/>
            <person name="Ohm R."/>
            <person name="Pangilinan J."/>
            <person name="Park H.-J."/>
            <person name="Ramirez L."/>
            <person name="Alfaro M."/>
            <person name="Sun H."/>
            <person name="Tritt A."/>
            <person name="Yoshinaga Y."/>
            <person name="Zwiers L.-H."/>
            <person name="Turgeon B."/>
            <person name="Goodwin S."/>
            <person name="Spatafora J."/>
            <person name="Crous P."/>
            <person name="Grigoriev I."/>
        </authorList>
    </citation>
    <scope>NUCLEOTIDE SEQUENCE</scope>
    <source>
        <strain evidence="2">ATCC 16933</strain>
    </source>
</reference>
<accession>A0A6A6P0W6</accession>
<dbReference type="EMBL" id="MU001680">
    <property type="protein sequence ID" value="KAF2457539.1"/>
    <property type="molecule type" value="Genomic_DNA"/>
</dbReference>
<keyword evidence="3" id="KW-1185">Reference proteome</keyword>
<name>A0A6A6P0W6_9PEZI</name>
<feature type="region of interest" description="Disordered" evidence="1">
    <location>
        <begin position="435"/>
        <end position="500"/>
    </location>
</feature>